<dbReference type="OrthoDB" id="529205at2759"/>
<feature type="compositionally biased region" description="Polar residues" evidence="1">
    <location>
        <begin position="87"/>
        <end position="101"/>
    </location>
</feature>
<accession>A0A015LH73</accession>
<dbReference type="Proteomes" id="UP000022910">
    <property type="component" value="Unassembled WGS sequence"/>
</dbReference>
<sequence length="120" mass="13996">MKNKMGLLLRSRQMFASTSFMQYRHFSYKFSRVCLPVGSHMSDDPKVWSQEKQKGKGKSPIESAPGWNEKLASESETRVKADRNDKNNTITIEELQRQSISLMEEHDHEPKSQELKEHKN</sequence>
<feature type="compositionally biased region" description="Basic and acidic residues" evidence="1">
    <location>
        <begin position="71"/>
        <end position="86"/>
    </location>
</feature>
<proteinExistence type="predicted"/>
<gene>
    <name evidence="2" type="ORF">RirG_073780</name>
</gene>
<feature type="region of interest" description="Disordered" evidence="1">
    <location>
        <begin position="41"/>
        <end position="120"/>
    </location>
</feature>
<feature type="compositionally biased region" description="Basic and acidic residues" evidence="1">
    <location>
        <begin position="103"/>
        <end position="120"/>
    </location>
</feature>
<dbReference type="EMBL" id="JEMT01015830">
    <property type="protein sequence ID" value="EXX71976.1"/>
    <property type="molecule type" value="Genomic_DNA"/>
</dbReference>
<protein>
    <submittedName>
        <fullName evidence="2">Uncharacterized protein</fullName>
    </submittedName>
</protein>
<name>A0A015LH73_RHIIW</name>
<evidence type="ECO:0000313" key="3">
    <source>
        <dbReference type="Proteomes" id="UP000022910"/>
    </source>
</evidence>
<dbReference type="HOGENOM" id="CLU_2098149_0_0_1"/>
<evidence type="ECO:0000313" key="2">
    <source>
        <dbReference type="EMBL" id="EXX71976.1"/>
    </source>
</evidence>
<evidence type="ECO:0000256" key="1">
    <source>
        <dbReference type="SAM" id="MobiDB-lite"/>
    </source>
</evidence>
<reference evidence="2 3" key="1">
    <citation type="submission" date="2014-02" db="EMBL/GenBank/DDBJ databases">
        <title>Single nucleus genome sequencing reveals high similarity among nuclei of an endomycorrhizal fungus.</title>
        <authorList>
            <person name="Lin K."/>
            <person name="Geurts R."/>
            <person name="Zhang Z."/>
            <person name="Limpens E."/>
            <person name="Saunders D.G."/>
            <person name="Mu D."/>
            <person name="Pang E."/>
            <person name="Cao H."/>
            <person name="Cha H."/>
            <person name="Lin T."/>
            <person name="Zhou Q."/>
            <person name="Shang Y."/>
            <person name="Li Y."/>
            <person name="Ivanov S."/>
            <person name="Sharma T."/>
            <person name="Velzen R.V."/>
            <person name="Ruijter N.D."/>
            <person name="Aanen D.K."/>
            <person name="Win J."/>
            <person name="Kamoun S."/>
            <person name="Bisseling T."/>
            <person name="Huang S."/>
        </authorList>
    </citation>
    <scope>NUCLEOTIDE SEQUENCE [LARGE SCALE GENOMIC DNA]</scope>
    <source>
        <strain evidence="3">DAOM197198w</strain>
    </source>
</reference>
<keyword evidence="3" id="KW-1185">Reference proteome</keyword>
<comment type="caution">
    <text evidence="2">The sequence shown here is derived from an EMBL/GenBank/DDBJ whole genome shotgun (WGS) entry which is preliminary data.</text>
</comment>
<organism evidence="2 3">
    <name type="scientific">Rhizophagus irregularis (strain DAOM 197198w)</name>
    <name type="common">Glomus intraradices</name>
    <dbReference type="NCBI Taxonomy" id="1432141"/>
    <lineage>
        <taxon>Eukaryota</taxon>
        <taxon>Fungi</taxon>
        <taxon>Fungi incertae sedis</taxon>
        <taxon>Mucoromycota</taxon>
        <taxon>Glomeromycotina</taxon>
        <taxon>Glomeromycetes</taxon>
        <taxon>Glomerales</taxon>
        <taxon>Glomeraceae</taxon>
        <taxon>Rhizophagus</taxon>
    </lineage>
</organism>
<dbReference type="AlphaFoldDB" id="A0A015LH73"/>
<feature type="compositionally biased region" description="Basic and acidic residues" evidence="1">
    <location>
        <begin position="41"/>
        <end position="54"/>
    </location>
</feature>